<evidence type="ECO:0000313" key="2">
    <source>
        <dbReference type="EMBL" id="KKL46380.1"/>
    </source>
</evidence>
<dbReference type="SMART" id="SM00481">
    <property type="entry name" value="POLIIIAc"/>
    <property type="match status" value="1"/>
</dbReference>
<dbReference type="PANTHER" id="PTHR32294:SF0">
    <property type="entry name" value="DNA POLYMERASE III SUBUNIT ALPHA"/>
    <property type="match status" value="1"/>
</dbReference>
<dbReference type="InterPro" id="IPR003141">
    <property type="entry name" value="Pol/His_phosphatase_N"/>
</dbReference>
<feature type="non-terminal residue" evidence="2">
    <location>
        <position position="43"/>
    </location>
</feature>
<dbReference type="SUPFAM" id="SSF89550">
    <property type="entry name" value="PHP domain-like"/>
    <property type="match status" value="1"/>
</dbReference>
<dbReference type="Pfam" id="PF02811">
    <property type="entry name" value="PHP"/>
    <property type="match status" value="1"/>
</dbReference>
<accession>A0A0F9ENA2</accession>
<evidence type="ECO:0000259" key="1">
    <source>
        <dbReference type="SMART" id="SM00481"/>
    </source>
</evidence>
<dbReference type="GO" id="GO:0008408">
    <property type="term" value="F:3'-5' exonuclease activity"/>
    <property type="evidence" value="ECO:0007669"/>
    <property type="project" value="InterPro"/>
</dbReference>
<feature type="domain" description="Polymerase/histidinol phosphatase N-terminal" evidence="1">
    <location>
        <begin position="2"/>
        <end position="41"/>
    </location>
</feature>
<proteinExistence type="predicted"/>
<gene>
    <name evidence="2" type="ORF">LCGC14_2346170</name>
</gene>
<comment type="caution">
    <text evidence="2">The sequence shown here is derived from an EMBL/GenBank/DDBJ whole genome shotgun (WGS) entry which is preliminary data.</text>
</comment>
<dbReference type="EMBL" id="LAZR01034052">
    <property type="protein sequence ID" value="KKL46380.1"/>
    <property type="molecule type" value="Genomic_DNA"/>
</dbReference>
<dbReference type="AlphaFoldDB" id="A0A0F9ENA2"/>
<dbReference type="GO" id="GO:0006260">
    <property type="term" value="P:DNA replication"/>
    <property type="evidence" value="ECO:0007669"/>
    <property type="project" value="InterPro"/>
</dbReference>
<dbReference type="PANTHER" id="PTHR32294">
    <property type="entry name" value="DNA POLYMERASE III SUBUNIT ALPHA"/>
    <property type="match status" value="1"/>
</dbReference>
<dbReference type="InterPro" id="IPR016195">
    <property type="entry name" value="Pol/histidinol_Pase-like"/>
</dbReference>
<sequence>MIHLHLHTYHSLLDGVPSPTAYLERAKELGMEAIALTDHGSMG</sequence>
<name>A0A0F9ENA2_9ZZZZ</name>
<dbReference type="Gene3D" id="3.20.20.140">
    <property type="entry name" value="Metal-dependent hydrolases"/>
    <property type="match status" value="1"/>
</dbReference>
<dbReference type="InterPro" id="IPR004013">
    <property type="entry name" value="PHP_dom"/>
</dbReference>
<organism evidence="2">
    <name type="scientific">marine sediment metagenome</name>
    <dbReference type="NCBI Taxonomy" id="412755"/>
    <lineage>
        <taxon>unclassified sequences</taxon>
        <taxon>metagenomes</taxon>
        <taxon>ecological metagenomes</taxon>
    </lineage>
</organism>
<dbReference type="InterPro" id="IPR004805">
    <property type="entry name" value="DnaE2/DnaE/PolC"/>
</dbReference>
<reference evidence="2" key="1">
    <citation type="journal article" date="2015" name="Nature">
        <title>Complex archaea that bridge the gap between prokaryotes and eukaryotes.</title>
        <authorList>
            <person name="Spang A."/>
            <person name="Saw J.H."/>
            <person name="Jorgensen S.L."/>
            <person name="Zaremba-Niedzwiedzka K."/>
            <person name="Martijn J."/>
            <person name="Lind A.E."/>
            <person name="van Eijk R."/>
            <person name="Schleper C."/>
            <person name="Guy L."/>
            <person name="Ettema T.J."/>
        </authorList>
    </citation>
    <scope>NUCLEOTIDE SEQUENCE</scope>
</reference>
<protein>
    <recommendedName>
        <fullName evidence="1">Polymerase/histidinol phosphatase N-terminal domain-containing protein</fullName>
    </recommendedName>
</protein>